<protein>
    <submittedName>
        <fullName evidence="2">Hemerythrin domain-containing protein</fullName>
    </submittedName>
</protein>
<organism evidence="2 3">
    <name type="scientific">Actinomadura adrarensis</name>
    <dbReference type="NCBI Taxonomy" id="1819600"/>
    <lineage>
        <taxon>Bacteria</taxon>
        <taxon>Bacillati</taxon>
        <taxon>Actinomycetota</taxon>
        <taxon>Actinomycetes</taxon>
        <taxon>Streptosporangiales</taxon>
        <taxon>Thermomonosporaceae</taxon>
        <taxon>Actinomadura</taxon>
    </lineage>
</organism>
<evidence type="ECO:0000313" key="3">
    <source>
        <dbReference type="Proteomes" id="UP001597083"/>
    </source>
</evidence>
<gene>
    <name evidence="2" type="ORF">ACFQ07_05165</name>
</gene>
<feature type="non-terminal residue" evidence="2">
    <location>
        <position position="176"/>
    </location>
</feature>
<dbReference type="InterPro" id="IPR053206">
    <property type="entry name" value="Dimeric_xanthone_biosynth"/>
</dbReference>
<comment type="caution">
    <text evidence="2">The sequence shown here is derived from an EMBL/GenBank/DDBJ whole genome shotgun (WGS) entry which is preliminary data.</text>
</comment>
<dbReference type="Gene3D" id="1.20.120.520">
    <property type="entry name" value="nmb1532 protein domain like"/>
    <property type="match status" value="1"/>
</dbReference>
<feature type="non-terminal residue" evidence="2">
    <location>
        <position position="1"/>
    </location>
</feature>
<dbReference type="InterPro" id="IPR012312">
    <property type="entry name" value="Hemerythrin-like"/>
</dbReference>
<proteinExistence type="predicted"/>
<name>A0ABW3CDE5_9ACTN</name>
<dbReference type="PANTHER" id="PTHR38048:SF2">
    <property type="entry name" value="HEMERYTHRIN-LIKE DOMAIN-CONTAINING PROTEIN"/>
    <property type="match status" value="1"/>
</dbReference>
<accession>A0ABW3CDE5</accession>
<dbReference type="Pfam" id="PF01814">
    <property type="entry name" value="Hemerythrin"/>
    <property type="match status" value="1"/>
</dbReference>
<dbReference type="Proteomes" id="UP001597083">
    <property type="component" value="Unassembled WGS sequence"/>
</dbReference>
<keyword evidence="3" id="KW-1185">Reference proteome</keyword>
<evidence type="ECO:0000259" key="1">
    <source>
        <dbReference type="Pfam" id="PF01814"/>
    </source>
</evidence>
<reference evidence="3" key="1">
    <citation type="journal article" date="2019" name="Int. J. Syst. Evol. Microbiol.">
        <title>The Global Catalogue of Microorganisms (GCM) 10K type strain sequencing project: providing services to taxonomists for standard genome sequencing and annotation.</title>
        <authorList>
            <consortium name="The Broad Institute Genomics Platform"/>
            <consortium name="The Broad Institute Genome Sequencing Center for Infectious Disease"/>
            <person name="Wu L."/>
            <person name="Ma J."/>
        </authorList>
    </citation>
    <scope>NUCLEOTIDE SEQUENCE [LARGE SCALE GENOMIC DNA]</scope>
    <source>
        <strain evidence="3">JCM 31696</strain>
    </source>
</reference>
<sequence length="176" mass="18954">GDLLRAIHDAFRRDLGAIRDEVARGGGLGAQLRVNCLMFCGGMQHHHQNEDGDLFPYLRDRLPELAPVLDRLHEQHEVLAGLLNDLQKAVTSGTAGNVPTTGDVPTAGDLVATVDRLVTAIEAHLEDEEAQLVPLLNTQRRDEDGLTINHVTGPDTFDTVRAVLSALSASPPPLPP</sequence>
<dbReference type="EMBL" id="JBHTIR010000617">
    <property type="protein sequence ID" value="MFD0851596.1"/>
    <property type="molecule type" value="Genomic_DNA"/>
</dbReference>
<feature type="domain" description="Hemerythrin-like" evidence="1">
    <location>
        <begin position="2"/>
        <end position="136"/>
    </location>
</feature>
<dbReference type="CDD" id="cd12108">
    <property type="entry name" value="Hr-like"/>
    <property type="match status" value="1"/>
</dbReference>
<dbReference type="PANTHER" id="PTHR38048">
    <property type="entry name" value="EXPRESSED PROTEIN"/>
    <property type="match status" value="1"/>
</dbReference>
<evidence type="ECO:0000313" key="2">
    <source>
        <dbReference type="EMBL" id="MFD0851596.1"/>
    </source>
</evidence>